<dbReference type="InterPro" id="IPR014048">
    <property type="entry name" value="MethylDNA_cys_MeTrfase_DNA-bd"/>
</dbReference>
<accession>A0ABT7DQ82</accession>
<reference evidence="4 5" key="1">
    <citation type="submission" date="2023-05" db="EMBL/GenBank/DDBJ databases">
        <title>Gordonibacter KGMB12511T sp. nov., isolated from faeces of healthy Korean.</title>
        <authorList>
            <person name="Kim H.S."/>
            <person name="Kim J.-S."/>
            <person name="Suh M.K."/>
            <person name="Eom M.K."/>
            <person name="Do H.E."/>
            <person name="Lee J.-S."/>
        </authorList>
    </citation>
    <scope>NUCLEOTIDE SEQUENCE [LARGE SCALE GENOMIC DNA]</scope>
    <source>
        <strain evidence="4 5">KGMB12511</strain>
    </source>
</reference>
<protein>
    <submittedName>
        <fullName evidence="4">Methylated-DNA--[protein]-cysteine S-methyltransferase</fullName>
        <ecNumber evidence="4">2.1.1.63</ecNumber>
    </submittedName>
</protein>
<dbReference type="GO" id="GO:0003908">
    <property type="term" value="F:methylated-DNA-[protein]-cysteine S-methyltransferase activity"/>
    <property type="evidence" value="ECO:0007669"/>
    <property type="project" value="UniProtKB-EC"/>
</dbReference>
<comment type="caution">
    <text evidence="4">The sequence shown here is derived from an EMBL/GenBank/DDBJ whole genome shotgun (WGS) entry which is preliminary data.</text>
</comment>
<keyword evidence="5" id="KW-1185">Reference proteome</keyword>
<evidence type="ECO:0000313" key="5">
    <source>
        <dbReference type="Proteomes" id="UP001232750"/>
    </source>
</evidence>
<evidence type="ECO:0000313" key="4">
    <source>
        <dbReference type="EMBL" id="MDJ1651701.1"/>
    </source>
</evidence>
<dbReference type="Pfam" id="PF02870">
    <property type="entry name" value="Methyltransf_1N"/>
    <property type="match status" value="1"/>
</dbReference>
<evidence type="ECO:0000256" key="1">
    <source>
        <dbReference type="ARBA" id="ARBA00022763"/>
    </source>
</evidence>
<name>A0ABT7DQ82_9ACTN</name>
<sequence>MPTRSATYFVYRTPHGPVTIRTVEDGVTNVAFGDVELEGQRHPSELSNRTATELLEYFAGKRRAFDVPLAPEGSAFQQAVWDAVVALPYGEAHTTADVARALGKPESYRSVGTAVRKNPLPVLVPDHRIVSANGRPTGAGAAARLRGALLELERHTLTSETG</sequence>
<dbReference type="InterPro" id="IPR008332">
    <property type="entry name" value="MethylG_MeTrfase_N"/>
</dbReference>
<dbReference type="InterPro" id="IPR036388">
    <property type="entry name" value="WH-like_DNA-bd_sf"/>
</dbReference>
<evidence type="ECO:0000259" key="2">
    <source>
        <dbReference type="Pfam" id="PF01035"/>
    </source>
</evidence>
<dbReference type="EC" id="2.1.1.63" evidence="4"/>
<dbReference type="NCBIfam" id="TIGR00589">
    <property type="entry name" value="ogt"/>
    <property type="match status" value="1"/>
</dbReference>
<dbReference type="PANTHER" id="PTHR10815:SF13">
    <property type="entry name" value="METHYLATED-DNA--PROTEIN-CYSTEINE METHYLTRANSFERASE"/>
    <property type="match status" value="1"/>
</dbReference>
<dbReference type="EMBL" id="JASJEU010000024">
    <property type="protein sequence ID" value="MDJ1651701.1"/>
    <property type="molecule type" value="Genomic_DNA"/>
</dbReference>
<feature type="domain" description="Methylguanine DNA methyltransferase ribonuclease-like" evidence="3">
    <location>
        <begin position="8"/>
        <end position="71"/>
    </location>
</feature>
<organism evidence="4 5">
    <name type="scientific">Gordonibacter faecis</name>
    <dbReference type="NCBI Taxonomy" id="3047475"/>
    <lineage>
        <taxon>Bacteria</taxon>
        <taxon>Bacillati</taxon>
        <taxon>Actinomycetota</taxon>
        <taxon>Coriobacteriia</taxon>
        <taxon>Eggerthellales</taxon>
        <taxon>Eggerthellaceae</taxon>
        <taxon>Gordonibacter</taxon>
    </lineage>
</organism>
<keyword evidence="1" id="KW-0227">DNA damage</keyword>
<keyword evidence="4" id="KW-0808">Transferase</keyword>
<dbReference type="CDD" id="cd06445">
    <property type="entry name" value="ATase"/>
    <property type="match status" value="1"/>
</dbReference>
<proteinExistence type="predicted"/>
<dbReference type="RefSeq" id="WP_283833051.1">
    <property type="nucleotide sequence ID" value="NZ_JASJEU010000024.1"/>
</dbReference>
<dbReference type="Gene3D" id="1.10.10.10">
    <property type="entry name" value="Winged helix-like DNA-binding domain superfamily/Winged helix DNA-binding domain"/>
    <property type="match status" value="1"/>
</dbReference>
<dbReference type="InterPro" id="IPR036631">
    <property type="entry name" value="MGMT_N_sf"/>
</dbReference>
<dbReference type="SUPFAM" id="SSF46767">
    <property type="entry name" value="Methylated DNA-protein cysteine methyltransferase, C-terminal domain"/>
    <property type="match status" value="1"/>
</dbReference>
<dbReference type="InterPro" id="IPR036217">
    <property type="entry name" value="MethylDNA_cys_MeTrfase_DNAb"/>
</dbReference>
<dbReference type="Proteomes" id="UP001232750">
    <property type="component" value="Unassembled WGS sequence"/>
</dbReference>
<dbReference type="Pfam" id="PF01035">
    <property type="entry name" value="DNA_binding_1"/>
    <property type="match status" value="1"/>
</dbReference>
<dbReference type="Gene3D" id="3.30.160.70">
    <property type="entry name" value="Methylated DNA-protein cysteine methyltransferase domain"/>
    <property type="match status" value="1"/>
</dbReference>
<dbReference type="GO" id="GO:0032259">
    <property type="term" value="P:methylation"/>
    <property type="evidence" value="ECO:0007669"/>
    <property type="project" value="UniProtKB-KW"/>
</dbReference>
<dbReference type="SUPFAM" id="SSF53155">
    <property type="entry name" value="Methylated DNA-protein cysteine methyltransferase domain"/>
    <property type="match status" value="1"/>
</dbReference>
<dbReference type="PANTHER" id="PTHR10815">
    <property type="entry name" value="METHYLATED-DNA--PROTEIN-CYSTEINE METHYLTRANSFERASE"/>
    <property type="match status" value="1"/>
</dbReference>
<evidence type="ECO:0000259" key="3">
    <source>
        <dbReference type="Pfam" id="PF02870"/>
    </source>
</evidence>
<keyword evidence="4" id="KW-0489">Methyltransferase</keyword>
<feature type="domain" description="Methylated-DNA-[protein]-cysteine S-methyltransferase DNA binding" evidence="2">
    <location>
        <begin position="75"/>
        <end position="154"/>
    </location>
</feature>
<gene>
    <name evidence="4" type="ORF">QNJ86_12885</name>
</gene>